<evidence type="ECO:0000256" key="11">
    <source>
        <dbReference type="RuleBase" id="RU003780"/>
    </source>
</evidence>
<organism evidence="13 14">
    <name type="scientific">Flavobacterium nackdongense</name>
    <dbReference type="NCBI Taxonomy" id="2547394"/>
    <lineage>
        <taxon>Bacteria</taxon>
        <taxon>Pseudomonadati</taxon>
        <taxon>Bacteroidota</taxon>
        <taxon>Flavobacteriia</taxon>
        <taxon>Flavobacteriales</taxon>
        <taxon>Flavobacteriaceae</taxon>
        <taxon>Flavobacterium</taxon>
    </lineage>
</organism>
<dbReference type="InterPro" id="IPR005122">
    <property type="entry name" value="Uracil-DNA_glycosylase-like"/>
</dbReference>
<keyword evidence="7 9" id="KW-0378">Hydrolase</keyword>
<evidence type="ECO:0000256" key="8">
    <source>
        <dbReference type="ARBA" id="ARBA00023204"/>
    </source>
</evidence>
<dbReference type="GO" id="GO:0004844">
    <property type="term" value="F:uracil DNA N-glycosylase activity"/>
    <property type="evidence" value="ECO:0007669"/>
    <property type="project" value="UniProtKB-UniRule"/>
</dbReference>
<comment type="similarity">
    <text evidence="3 9 11">Belongs to the uracil-DNA glycosylase (UDG) superfamily. UNG family.</text>
</comment>
<dbReference type="PROSITE" id="PS00130">
    <property type="entry name" value="U_DNA_GLYCOSYLASE"/>
    <property type="match status" value="1"/>
</dbReference>
<dbReference type="RefSeq" id="WP_133274896.1">
    <property type="nucleotide sequence ID" value="NZ_CP037933.1"/>
</dbReference>
<dbReference type="InterPro" id="IPR002043">
    <property type="entry name" value="UDG_fam1"/>
</dbReference>
<evidence type="ECO:0000256" key="6">
    <source>
        <dbReference type="ARBA" id="ARBA00022763"/>
    </source>
</evidence>
<dbReference type="SUPFAM" id="SSF52141">
    <property type="entry name" value="Uracil-DNA glycosylase-like"/>
    <property type="match status" value="1"/>
</dbReference>
<evidence type="ECO:0000256" key="1">
    <source>
        <dbReference type="ARBA" id="ARBA00001400"/>
    </source>
</evidence>
<keyword evidence="14" id="KW-1185">Reference proteome</keyword>
<dbReference type="HAMAP" id="MF_00148">
    <property type="entry name" value="UDG"/>
    <property type="match status" value="1"/>
</dbReference>
<dbReference type="InterPro" id="IPR018085">
    <property type="entry name" value="Ura-DNA_Glyclase_AS"/>
</dbReference>
<dbReference type="Proteomes" id="UP000291124">
    <property type="component" value="Chromosome"/>
</dbReference>
<dbReference type="SMART" id="SM00986">
    <property type="entry name" value="UDG"/>
    <property type="match status" value="1"/>
</dbReference>
<comment type="catalytic activity">
    <reaction evidence="1 9 11">
        <text>Hydrolyzes single-stranded DNA or mismatched double-stranded DNA and polynucleotides, releasing free uracil.</text>
        <dbReference type="EC" id="3.2.2.27"/>
    </reaction>
</comment>
<dbReference type="AlphaFoldDB" id="A0A4P6Y9T1"/>
<sequence>MNPNLNPSWQTILSDEIQKPYFRNLMKAVDEEYQNHTCFPPKELIFAAFEHCSFQDLKVVIIGQDPYHGTNEANGLCFSVNDGIKIPPSLRNIFREMNEDLGTVFFPISGNLEPWAKQGILLLNASLTVRKDSPNSHKHLQWNVFTDAVIQKISDQKEQIVFLLWGSFAQKKGSKIDRIKHLVLESGHPSPMSANQGKWFGNRHFSKINLYLNDKGIGLIDWSSNQKF</sequence>
<dbReference type="GO" id="GO:0097510">
    <property type="term" value="P:base-excision repair, AP site formation via deaminated base removal"/>
    <property type="evidence" value="ECO:0007669"/>
    <property type="project" value="TreeGrafter"/>
</dbReference>
<dbReference type="GO" id="GO:0005737">
    <property type="term" value="C:cytoplasm"/>
    <property type="evidence" value="ECO:0007669"/>
    <property type="project" value="UniProtKB-SubCell"/>
</dbReference>
<feature type="active site" description="Proton acceptor" evidence="9 10">
    <location>
        <position position="65"/>
    </location>
</feature>
<dbReference type="PANTHER" id="PTHR11264">
    <property type="entry name" value="URACIL-DNA GLYCOSYLASE"/>
    <property type="match status" value="1"/>
</dbReference>
<evidence type="ECO:0000256" key="9">
    <source>
        <dbReference type="HAMAP-Rule" id="MF_00148"/>
    </source>
</evidence>
<dbReference type="OrthoDB" id="9804372at2"/>
<comment type="function">
    <text evidence="2 9 11">Excises uracil residues from the DNA which can arise as a result of misincorporation of dUMP residues by DNA polymerase or due to deamination of cytosine.</text>
</comment>
<keyword evidence="6 9" id="KW-0227">DNA damage</keyword>
<dbReference type="Pfam" id="PF03167">
    <property type="entry name" value="UDG"/>
    <property type="match status" value="1"/>
</dbReference>
<dbReference type="KEGG" id="fnk:E1750_00650"/>
<dbReference type="SMART" id="SM00987">
    <property type="entry name" value="UreE_C"/>
    <property type="match status" value="1"/>
</dbReference>
<evidence type="ECO:0000256" key="5">
    <source>
        <dbReference type="ARBA" id="ARBA00018429"/>
    </source>
</evidence>
<evidence type="ECO:0000256" key="10">
    <source>
        <dbReference type="PROSITE-ProRule" id="PRU10072"/>
    </source>
</evidence>
<gene>
    <name evidence="9" type="primary">ung</name>
    <name evidence="13" type="ORF">E1750_00650</name>
</gene>
<dbReference type="Gene3D" id="3.40.470.10">
    <property type="entry name" value="Uracil-DNA glycosylase-like domain"/>
    <property type="match status" value="1"/>
</dbReference>
<dbReference type="FunFam" id="3.40.470.10:FF:000001">
    <property type="entry name" value="Uracil-DNA glycosylase"/>
    <property type="match status" value="1"/>
</dbReference>
<comment type="subcellular location">
    <subcellularLocation>
        <location evidence="9">Cytoplasm</location>
    </subcellularLocation>
</comment>
<dbReference type="NCBIfam" id="NF003589">
    <property type="entry name" value="PRK05254.1-2"/>
    <property type="match status" value="1"/>
</dbReference>
<evidence type="ECO:0000256" key="7">
    <source>
        <dbReference type="ARBA" id="ARBA00022801"/>
    </source>
</evidence>
<evidence type="ECO:0000313" key="13">
    <source>
        <dbReference type="EMBL" id="QBN17365.1"/>
    </source>
</evidence>
<dbReference type="PANTHER" id="PTHR11264:SF0">
    <property type="entry name" value="URACIL-DNA GLYCOSYLASE"/>
    <property type="match status" value="1"/>
</dbReference>
<dbReference type="NCBIfam" id="NF003591">
    <property type="entry name" value="PRK05254.1-4"/>
    <property type="match status" value="1"/>
</dbReference>
<accession>A0A4P6Y9T1</accession>
<evidence type="ECO:0000256" key="2">
    <source>
        <dbReference type="ARBA" id="ARBA00002631"/>
    </source>
</evidence>
<evidence type="ECO:0000313" key="14">
    <source>
        <dbReference type="Proteomes" id="UP000291124"/>
    </source>
</evidence>
<evidence type="ECO:0000256" key="3">
    <source>
        <dbReference type="ARBA" id="ARBA00008184"/>
    </source>
</evidence>
<protein>
    <recommendedName>
        <fullName evidence="5 9">Uracil-DNA glycosylase</fullName>
        <shortName evidence="9">UDG</shortName>
        <ecNumber evidence="4 9">3.2.2.27</ecNumber>
    </recommendedName>
</protein>
<reference evidence="14" key="1">
    <citation type="submission" date="2019-03" db="EMBL/GenBank/DDBJ databases">
        <title>Flavobacterium sp.</title>
        <authorList>
            <person name="Kim H."/>
        </authorList>
    </citation>
    <scope>NUCLEOTIDE SEQUENCE [LARGE SCALE GENOMIC DNA]</scope>
    <source>
        <strain evidence="14">GS13</strain>
    </source>
</reference>
<dbReference type="CDD" id="cd10027">
    <property type="entry name" value="UDG-F1-like"/>
    <property type="match status" value="1"/>
</dbReference>
<dbReference type="EMBL" id="CP037933">
    <property type="protein sequence ID" value="QBN17365.1"/>
    <property type="molecule type" value="Genomic_DNA"/>
</dbReference>
<keyword evidence="9" id="KW-0963">Cytoplasm</keyword>
<name>A0A4P6Y9T1_9FLAO</name>
<evidence type="ECO:0000259" key="12">
    <source>
        <dbReference type="SMART" id="SM00986"/>
    </source>
</evidence>
<proteinExistence type="inferred from homology"/>
<dbReference type="NCBIfam" id="NF003592">
    <property type="entry name" value="PRK05254.1-5"/>
    <property type="match status" value="1"/>
</dbReference>
<keyword evidence="13" id="KW-0326">Glycosidase</keyword>
<dbReference type="NCBIfam" id="TIGR00628">
    <property type="entry name" value="ung"/>
    <property type="match status" value="1"/>
</dbReference>
<feature type="domain" description="Uracil-DNA glycosylase-like" evidence="12">
    <location>
        <begin position="50"/>
        <end position="212"/>
    </location>
</feature>
<keyword evidence="8 9" id="KW-0234">DNA repair</keyword>
<dbReference type="EC" id="3.2.2.27" evidence="4 9"/>
<dbReference type="NCBIfam" id="NF003588">
    <property type="entry name" value="PRK05254.1-1"/>
    <property type="match status" value="1"/>
</dbReference>
<dbReference type="InterPro" id="IPR036895">
    <property type="entry name" value="Uracil-DNA_glycosylase-like_sf"/>
</dbReference>
<evidence type="ECO:0000256" key="4">
    <source>
        <dbReference type="ARBA" id="ARBA00012030"/>
    </source>
</evidence>